<evidence type="ECO:0000256" key="1">
    <source>
        <dbReference type="SAM" id="MobiDB-lite"/>
    </source>
</evidence>
<dbReference type="AlphaFoldDB" id="A0A6L7F2B4"/>
<proteinExistence type="predicted"/>
<comment type="caution">
    <text evidence="3">The sequence shown here is derived from an EMBL/GenBank/DDBJ whole genome shotgun (WGS) entry which is preliminary data.</text>
</comment>
<organism evidence="3 4">
    <name type="scientific">Nocardioides flavescens</name>
    <dbReference type="NCBI Taxonomy" id="2691959"/>
    <lineage>
        <taxon>Bacteria</taxon>
        <taxon>Bacillati</taxon>
        <taxon>Actinomycetota</taxon>
        <taxon>Actinomycetes</taxon>
        <taxon>Propionibacteriales</taxon>
        <taxon>Nocardioidaceae</taxon>
        <taxon>Nocardioides</taxon>
    </lineage>
</organism>
<dbReference type="CDD" id="cd00093">
    <property type="entry name" value="HTH_XRE"/>
    <property type="match status" value="1"/>
</dbReference>
<evidence type="ECO:0000313" key="4">
    <source>
        <dbReference type="Proteomes" id="UP000473325"/>
    </source>
</evidence>
<accession>A0A6L7F2B4</accession>
<dbReference type="SUPFAM" id="SSF47413">
    <property type="entry name" value="lambda repressor-like DNA-binding domains"/>
    <property type="match status" value="1"/>
</dbReference>
<dbReference type="Proteomes" id="UP000473325">
    <property type="component" value="Unassembled WGS sequence"/>
</dbReference>
<dbReference type="Gene3D" id="3.30.450.180">
    <property type="match status" value="1"/>
</dbReference>
<protein>
    <submittedName>
        <fullName evidence="3">Helix-turn-helix domain-containing protein</fullName>
    </submittedName>
</protein>
<feature type="domain" description="HTH cro/C1-type" evidence="2">
    <location>
        <begin position="72"/>
        <end position="119"/>
    </location>
</feature>
<feature type="compositionally biased region" description="Basic and acidic residues" evidence="1">
    <location>
        <begin position="13"/>
        <end position="22"/>
    </location>
</feature>
<dbReference type="InterPro" id="IPR001387">
    <property type="entry name" value="Cro/C1-type_HTH"/>
</dbReference>
<dbReference type="Gene3D" id="1.10.260.40">
    <property type="entry name" value="lambda repressor-like DNA-binding domains"/>
    <property type="match status" value="1"/>
</dbReference>
<feature type="region of interest" description="Disordered" evidence="1">
    <location>
        <begin position="190"/>
        <end position="211"/>
    </location>
</feature>
<reference evidence="3 4" key="1">
    <citation type="submission" date="2019-12" db="EMBL/GenBank/DDBJ databases">
        <authorList>
            <person name="Kun Z."/>
        </authorList>
    </citation>
    <scope>NUCLEOTIDE SEQUENCE [LARGE SCALE GENOMIC DNA]</scope>
    <source>
        <strain evidence="3 4">YIM 123512</strain>
    </source>
</reference>
<dbReference type="Pfam" id="PF13560">
    <property type="entry name" value="HTH_31"/>
    <property type="match status" value="1"/>
</dbReference>
<evidence type="ECO:0000313" key="3">
    <source>
        <dbReference type="EMBL" id="MXG91351.1"/>
    </source>
</evidence>
<dbReference type="EMBL" id="WUEK01000012">
    <property type="protein sequence ID" value="MXG91351.1"/>
    <property type="molecule type" value="Genomic_DNA"/>
</dbReference>
<sequence>MAPPWLGSAAGDRAGRAWDRRSYPRRSRARHAGQVTAGTNRDELARVLRRARARVRPEDVGLPVGLRRRVDGLRREELALLAGVSVDYVVRLEQGRGPHPSAQVLGALARALRLESDERDLLFRLAGAEPPRPGTIDVHVRPSVLRLVDRFADLPAMVLSAKGDVIAWNPLASALLGDWSAVAPHRRNHPRLTFLPEPGDRRTPLGGPPEDLERAERNVVAQLRGALSRYPTDTGLARLLDDLATGSERFRELWDEGSATTWRTHTKTLAHPVVGDVTLECDVLVVPDADQTLHVYSAAPGTPAAEQLALLSVVGTQQLTEQVTRQPATGRG</sequence>
<dbReference type="GO" id="GO:0003677">
    <property type="term" value="F:DNA binding"/>
    <property type="evidence" value="ECO:0007669"/>
    <property type="project" value="InterPro"/>
</dbReference>
<dbReference type="PANTHER" id="PTHR35010">
    <property type="entry name" value="BLL4672 PROTEIN-RELATED"/>
    <property type="match status" value="1"/>
</dbReference>
<dbReference type="InterPro" id="IPR010982">
    <property type="entry name" value="Lambda_DNA-bd_dom_sf"/>
</dbReference>
<dbReference type="Pfam" id="PF17765">
    <property type="entry name" value="MLTR_LBD"/>
    <property type="match status" value="1"/>
</dbReference>
<gene>
    <name evidence="3" type="ORF">GRQ65_17520</name>
</gene>
<keyword evidence="4" id="KW-1185">Reference proteome</keyword>
<dbReference type="PANTHER" id="PTHR35010:SF2">
    <property type="entry name" value="BLL4672 PROTEIN"/>
    <property type="match status" value="1"/>
</dbReference>
<dbReference type="InterPro" id="IPR041413">
    <property type="entry name" value="MLTR_LBD"/>
</dbReference>
<name>A0A6L7F2B4_9ACTN</name>
<dbReference type="SMART" id="SM00530">
    <property type="entry name" value="HTH_XRE"/>
    <property type="match status" value="1"/>
</dbReference>
<feature type="region of interest" description="Disordered" evidence="1">
    <location>
        <begin position="1"/>
        <end position="35"/>
    </location>
</feature>
<dbReference type="PROSITE" id="PS50943">
    <property type="entry name" value="HTH_CROC1"/>
    <property type="match status" value="1"/>
</dbReference>
<evidence type="ECO:0000259" key="2">
    <source>
        <dbReference type="PROSITE" id="PS50943"/>
    </source>
</evidence>